<dbReference type="EMBL" id="AP014966">
    <property type="protein sequence ID" value="BAT09757.1"/>
    <property type="molecule type" value="Genomic_DNA"/>
</dbReference>
<keyword evidence="3" id="KW-1185">Reference proteome</keyword>
<name>A0A0P0XRE6_ORYSJ</name>
<evidence type="ECO:0000313" key="2">
    <source>
        <dbReference type="EMBL" id="BAT09757.1"/>
    </source>
</evidence>
<reference evidence="2 3" key="3">
    <citation type="journal article" date="2013" name="Rice">
        <title>Improvement of the Oryza sativa Nipponbare reference genome using next generation sequence and optical map data.</title>
        <authorList>
            <person name="Kawahara Y."/>
            <person name="de la Bastide M."/>
            <person name="Hamilton J.P."/>
            <person name="Kanamori H."/>
            <person name="McCombie W.R."/>
            <person name="Ouyang S."/>
            <person name="Schwartz D.C."/>
            <person name="Tanaka T."/>
            <person name="Wu J."/>
            <person name="Zhou S."/>
            <person name="Childs K.L."/>
            <person name="Davidson R.M."/>
            <person name="Lin H."/>
            <person name="Quesada-Ocampo L."/>
            <person name="Vaillancourt B."/>
            <person name="Sakai H."/>
            <person name="Lee S.S."/>
            <person name="Kim J."/>
            <person name="Numa H."/>
            <person name="Itoh T."/>
            <person name="Buell C.R."/>
            <person name="Matsumoto T."/>
        </authorList>
    </citation>
    <scope>NUCLEOTIDE SEQUENCE [LARGE SCALE GENOMIC DNA]</scope>
    <source>
        <strain evidence="3">cv. Nipponbare</strain>
    </source>
</reference>
<feature type="non-terminal residue" evidence="2">
    <location>
        <position position="1"/>
    </location>
</feature>
<feature type="region of interest" description="Disordered" evidence="1">
    <location>
        <begin position="52"/>
        <end position="72"/>
    </location>
</feature>
<gene>
    <name evidence="2" type="ordered locus">Os10g0130500</name>
    <name evidence="2" type="ORF">OSNPB_100130500</name>
</gene>
<protein>
    <submittedName>
        <fullName evidence="2">Os10g0130500 protein</fullName>
    </submittedName>
</protein>
<sequence>TLIHSLSPSHPRRWQWRGLWRRTSPSAARRPPGTAARRQWVWCGGVWRRQYSGEEGSTERGGAAARRGDEEG</sequence>
<dbReference type="ExpressionAtlas" id="A0A0P0XRE6">
    <property type="expression patterns" value="baseline and differential"/>
</dbReference>
<proteinExistence type="predicted"/>
<dbReference type="AlphaFoldDB" id="A0A0P0XRE6"/>
<evidence type="ECO:0000313" key="3">
    <source>
        <dbReference type="Proteomes" id="UP000059680"/>
    </source>
</evidence>
<evidence type="ECO:0000256" key="1">
    <source>
        <dbReference type="SAM" id="MobiDB-lite"/>
    </source>
</evidence>
<dbReference type="Proteomes" id="UP000059680">
    <property type="component" value="Chromosome 10"/>
</dbReference>
<reference evidence="3" key="1">
    <citation type="journal article" date="2005" name="Nature">
        <title>The map-based sequence of the rice genome.</title>
        <authorList>
            <consortium name="International rice genome sequencing project (IRGSP)"/>
            <person name="Matsumoto T."/>
            <person name="Wu J."/>
            <person name="Kanamori H."/>
            <person name="Katayose Y."/>
            <person name="Fujisawa M."/>
            <person name="Namiki N."/>
            <person name="Mizuno H."/>
            <person name="Yamamoto K."/>
            <person name="Antonio B.A."/>
            <person name="Baba T."/>
            <person name="Sakata K."/>
            <person name="Nagamura Y."/>
            <person name="Aoki H."/>
            <person name="Arikawa K."/>
            <person name="Arita K."/>
            <person name="Bito T."/>
            <person name="Chiden Y."/>
            <person name="Fujitsuka N."/>
            <person name="Fukunaka R."/>
            <person name="Hamada M."/>
            <person name="Harada C."/>
            <person name="Hayashi A."/>
            <person name="Hijishita S."/>
            <person name="Honda M."/>
            <person name="Hosokawa S."/>
            <person name="Ichikawa Y."/>
            <person name="Idonuma A."/>
            <person name="Iijima M."/>
            <person name="Ikeda M."/>
            <person name="Ikeno M."/>
            <person name="Ito K."/>
            <person name="Ito S."/>
            <person name="Ito T."/>
            <person name="Ito Y."/>
            <person name="Ito Y."/>
            <person name="Iwabuchi A."/>
            <person name="Kamiya K."/>
            <person name="Karasawa W."/>
            <person name="Kurita K."/>
            <person name="Katagiri S."/>
            <person name="Kikuta A."/>
            <person name="Kobayashi H."/>
            <person name="Kobayashi N."/>
            <person name="Machita K."/>
            <person name="Maehara T."/>
            <person name="Masukawa M."/>
            <person name="Mizubayashi T."/>
            <person name="Mukai Y."/>
            <person name="Nagasaki H."/>
            <person name="Nagata Y."/>
            <person name="Naito S."/>
            <person name="Nakashima M."/>
            <person name="Nakama Y."/>
            <person name="Nakamichi Y."/>
            <person name="Nakamura M."/>
            <person name="Meguro A."/>
            <person name="Negishi M."/>
            <person name="Ohta I."/>
            <person name="Ohta T."/>
            <person name="Okamoto M."/>
            <person name="Ono N."/>
            <person name="Saji S."/>
            <person name="Sakaguchi M."/>
            <person name="Sakai K."/>
            <person name="Shibata M."/>
            <person name="Shimokawa T."/>
            <person name="Song J."/>
            <person name="Takazaki Y."/>
            <person name="Terasawa K."/>
            <person name="Tsugane M."/>
            <person name="Tsuji K."/>
            <person name="Ueda S."/>
            <person name="Waki K."/>
            <person name="Yamagata H."/>
            <person name="Yamamoto M."/>
            <person name="Yamamoto S."/>
            <person name="Yamane H."/>
            <person name="Yoshiki S."/>
            <person name="Yoshihara R."/>
            <person name="Yukawa K."/>
            <person name="Zhong H."/>
            <person name="Yano M."/>
            <person name="Yuan Q."/>
            <person name="Ouyang S."/>
            <person name="Liu J."/>
            <person name="Jones K.M."/>
            <person name="Gansberger K."/>
            <person name="Moffat K."/>
            <person name="Hill J."/>
            <person name="Bera J."/>
            <person name="Fadrosh D."/>
            <person name="Jin S."/>
            <person name="Johri S."/>
            <person name="Kim M."/>
            <person name="Overton L."/>
            <person name="Reardon M."/>
            <person name="Tsitrin T."/>
            <person name="Vuong H."/>
            <person name="Weaver B."/>
            <person name="Ciecko A."/>
            <person name="Tallon L."/>
            <person name="Jackson J."/>
            <person name="Pai G."/>
            <person name="Aken S.V."/>
            <person name="Utterback T."/>
            <person name="Reidmuller S."/>
            <person name="Feldblyum T."/>
            <person name="Hsiao J."/>
            <person name="Zismann V."/>
            <person name="Iobst S."/>
            <person name="de Vazeille A.R."/>
            <person name="Buell C.R."/>
            <person name="Ying K."/>
            <person name="Li Y."/>
            <person name="Lu T."/>
            <person name="Huang Y."/>
            <person name="Zhao Q."/>
            <person name="Feng Q."/>
            <person name="Zhang L."/>
            <person name="Zhu J."/>
            <person name="Weng Q."/>
            <person name="Mu J."/>
            <person name="Lu Y."/>
            <person name="Fan D."/>
            <person name="Liu Y."/>
            <person name="Guan J."/>
            <person name="Zhang Y."/>
            <person name="Yu S."/>
            <person name="Liu X."/>
            <person name="Zhang Y."/>
            <person name="Hong G."/>
            <person name="Han B."/>
            <person name="Choisne N."/>
            <person name="Demange N."/>
            <person name="Orjeda G."/>
            <person name="Samain S."/>
            <person name="Cattolico L."/>
            <person name="Pelletier E."/>
            <person name="Couloux A."/>
            <person name="Segurens B."/>
            <person name="Wincker P."/>
            <person name="D'Hont A."/>
            <person name="Scarpelli C."/>
            <person name="Weissenbach J."/>
            <person name="Salanoubat M."/>
            <person name="Quetier F."/>
            <person name="Yu Y."/>
            <person name="Kim H.R."/>
            <person name="Rambo T."/>
            <person name="Currie J."/>
            <person name="Collura K."/>
            <person name="Luo M."/>
            <person name="Yang T."/>
            <person name="Ammiraju J.S.S."/>
            <person name="Engler F."/>
            <person name="Soderlund C."/>
            <person name="Wing R.A."/>
            <person name="Palmer L.E."/>
            <person name="de la Bastide M."/>
            <person name="Spiegel L."/>
            <person name="Nascimento L."/>
            <person name="Zutavern T."/>
            <person name="O'Shaughnessy A."/>
            <person name="Dike S."/>
            <person name="Dedhia N."/>
            <person name="Preston R."/>
            <person name="Balija V."/>
            <person name="McCombie W.R."/>
            <person name="Chow T."/>
            <person name="Chen H."/>
            <person name="Chung M."/>
            <person name="Chen C."/>
            <person name="Shaw J."/>
            <person name="Wu H."/>
            <person name="Hsiao K."/>
            <person name="Chao Y."/>
            <person name="Chu M."/>
            <person name="Cheng C."/>
            <person name="Hour A."/>
            <person name="Lee P."/>
            <person name="Lin S."/>
            <person name="Lin Y."/>
            <person name="Liou J."/>
            <person name="Liu S."/>
            <person name="Hsing Y."/>
            <person name="Raghuvanshi S."/>
            <person name="Mohanty A."/>
            <person name="Bharti A.K."/>
            <person name="Gaur A."/>
            <person name="Gupta V."/>
            <person name="Kumar D."/>
            <person name="Ravi V."/>
            <person name="Vij S."/>
            <person name="Kapur A."/>
            <person name="Khurana P."/>
            <person name="Khurana P."/>
            <person name="Khurana J.P."/>
            <person name="Tyagi A.K."/>
            <person name="Gaikwad K."/>
            <person name="Singh A."/>
            <person name="Dalal V."/>
            <person name="Srivastava S."/>
            <person name="Dixit A."/>
            <person name="Pal A.K."/>
            <person name="Ghazi I.A."/>
            <person name="Yadav M."/>
            <person name="Pandit A."/>
            <person name="Bhargava A."/>
            <person name="Sureshbabu K."/>
            <person name="Batra K."/>
            <person name="Sharma T.R."/>
            <person name="Mohapatra T."/>
            <person name="Singh N.K."/>
            <person name="Messing J."/>
            <person name="Nelson A.B."/>
            <person name="Fuks G."/>
            <person name="Kavchok S."/>
            <person name="Keizer G."/>
            <person name="Linton E."/>
            <person name="Llaca V."/>
            <person name="Song R."/>
            <person name="Tanyolac B."/>
            <person name="Young S."/>
            <person name="Ho-Il K."/>
            <person name="Hahn J.H."/>
            <person name="Sangsakoo G."/>
            <person name="Vanavichit A."/>
            <person name="de Mattos Luiz.A.T."/>
            <person name="Zimmer P.D."/>
            <person name="Malone G."/>
            <person name="Dellagostin O."/>
            <person name="de Oliveira A.C."/>
            <person name="Bevan M."/>
            <person name="Bancroft I."/>
            <person name="Minx P."/>
            <person name="Cordum H."/>
            <person name="Wilson R."/>
            <person name="Cheng Z."/>
            <person name="Jin W."/>
            <person name="Jiang J."/>
            <person name="Leong S.A."/>
            <person name="Iwama H."/>
            <person name="Gojobori T."/>
            <person name="Itoh T."/>
            <person name="Niimura Y."/>
            <person name="Fujii Y."/>
            <person name="Habara T."/>
            <person name="Sakai H."/>
            <person name="Sato Y."/>
            <person name="Wilson G."/>
            <person name="Kumar K."/>
            <person name="McCouch S."/>
            <person name="Juretic N."/>
            <person name="Hoen D."/>
            <person name="Wright S."/>
            <person name="Bruskiewich R."/>
            <person name="Bureau T."/>
            <person name="Miyao A."/>
            <person name="Hirochika H."/>
            <person name="Nishikawa T."/>
            <person name="Kadowaki K."/>
            <person name="Sugiura M."/>
            <person name="Burr B."/>
            <person name="Sasaki T."/>
        </authorList>
    </citation>
    <scope>NUCLEOTIDE SEQUENCE [LARGE SCALE GENOMIC DNA]</scope>
    <source>
        <strain evidence="3">cv. Nipponbare</strain>
    </source>
</reference>
<organism evidence="2 3">
    <name type="scientific">Oryza sativa subsp. japonica</name>
    <name type="common">Rice</name>
    <dbReference type="NCBI Taxonomy" id="39947"/>
    <lineage>
        <taxon>Eukaryota</taxon>
        <taxon>Viridiplantae</taxon>
        <taxon>Streptophyta</taxon>
        <taxon>Embryophyta</taxon>
        <taxon>Tracheophyta</taxon>
        <taxon>Spermatophyta</taxon>
        <taxon>Magnoliopsida</taxon>
        <taxon>Liliopsida</taxon>
        <taxon>Poales</taxon>
        <taxon>Poaceae</taxon>
        <taxon>BOP clade</taxon>
        <taxon>Oryzoideae</taxon>
        <taxon>Oryzeae</taxon>
        <taxon>Oryzinae</taxon>
        <taxon>Oryza</taxon>
        <taxon>Oryza sativa</taxon>
    </lineage>
</organism>
<dbReference type="Gramene" id="Os10t0130500-01">
    <property type="protein sequence ID" value="Os10t0130500-01"/>
    <property type="gene ID" value="Os10g0130500"/>
</dbReference>
<accession>A0A0P0XRE6</accession>
<reference evidence="2 3" key="2">
    <citation type="journal article" date="2013" name="Plant Cell Physiol.">
        <title>Rice Annotation Project Database (RAP-DB): an integrative and interactive database for rice genomics.</title>
        <authorList>
            <person name="Sakai H."/>
            <person name="Lee S.S."/>
            <person name="Tanaka T."/>
            <person name="Numa H."/>
            <person name="Kim J."/>
            <person name="Kawahara Y."/>
            <person name="Wakimoto H."/>
            <person name="Yang C.C."/>
            <person name="Iwamoto M."/>
            <person name="Abe T."/>
            <person name="Yamada Y."/>
            <person name="Muto A."/>
            <person name="Inokuchi H."/>
            <person name="Ikemura T."/>
            <person name="Matsumoto T."/>
            <person name="Sasaki T."/>
            <person name="Itoh T."/>
        </authorList>
    </citation>
    <scope>NUCLEOTIDE SEQUENCE [LARGE SCALE GENOMIC DNA]</scope>
    <source>
        <strain evidence="3">cv. Nipponbare</strain>
    </source>
</reference>